<keyword evidence="2" id="KW-0472">Membrane</keyword>
<feature type="transmembrane region" description="Helical" evidence="2">
    <location>
        <begin position="253"/>
        <end position="272"/>
    </location>
</feature>
<feature type="transmembrane region" description="Helical" evidence="2">
    <location>
        <begin position="292"/>
        <end position="311"/>
    </location>
</feature>
<keyword evidence="4" id="KW-1185">Reference proteome</keyword>
<feature type="transmembrane region" description="Helical" evidence="2">
    <location>
        <begin position="195"/>
        <end position="221"/>
    </location>
</feature>
<dbReference type="EMBL" id="JADGJW010000941">
    <property type="protein sequence ID" value="KAJ3209441.1"/>
    <property type="molecule type" value="Genomic_DNA"/>
</dbReference>
<sequence>MAEMTVFIKNPDPFFQSNMNSAILAASIDVLDFLLANVILYNTLKKNHRKKKFNNLMLIAALAWWLFTLTSLVTDAAAIIFGVNLWVFPNRHPVWIMFLVRFLTYYGSIMCYQLLTIHRFSKLVQNIRPYPKFVDYLLILIAVLINSLFVLPALFDYLCALLDDHWWLDDNVGFCNNLIITTPYPTYGEFYSLELLGALIQVFGIPIFETLLGFSLLLIVIKVDKISKIFKKASKGYDVQSIKIKKIKKEIKVFCIVWLCVVWVAGIINIIAQSNWVIYLFSDDDVMNFNYYGFFNSFGNLLVGVEFAFYFQFMEKLTALATVGREKLGEKEKNGSFCSVSQDDKASRTSQVDVSKRKTKTMMDSKSDIPGLTGSEAAEESFS</sequence>
<feature type="transmembrane region" description="Helical" evidence="2">
    <location>
        <begin position="94"/>
        <end position="115"/>
    </location>
</feature>
<proteinExistence type="predicted"/>
<feature type="transmembrane region" description="Helical" evidence="2">
    <location>
        <begin position="136"/>
        <end position="155"/>
    </location>
</feature>
<keyword evidence="2" id="KW-0812">Transmembrane</keyword>
<dbReference type="SUPFAM" id="SSF81321">
    <property type="entry name" value="Family A G protein-coupled receptor-like"/>
    <property type="match status" value="1"/>
</dbReference>
<name>A0AAD5XXW9_9FUNG</name>
<dbReference type="Proteomes" id="UP001211065">
    <property type="component" value="Unassembled WGS sequence"/>
</dbReference>
<keyword evidence="2" id="KW-1133">Transmembrane helix</keyword>
<evidence type="ECO:0000313" key="4">
    <source>
        <dbReference type="Proteomes" id="UP001211065"/>
    </source>
</evidence>
<evidence type="ECO:0000313" key="3">
    <source>
        <dbReference type="EMBL" id="KAJ3209441.1"/>
    </source>
</evidence>
<feature type="region of interest" description="Disordered" evidence="1">
    <location>
        <begin position="335"/>
        <end position="383"/>
    </location>
</feature>
<protein>
    <submittedName>
        <fullName evidence="3">Uncharacterized protein</fullName>
    </submittedName>
</protein>
<accession>A0AAD5XXW9</accession>
<feature type="transmembrane region" description="Helical" evidence="2">
    <location>
        <begin position="56"/>
        <end position="88"/>
    </location>
</feature>
<reference evidence="3" key="1">
    <citation type="submission" date="2020-05" db="EMBL/GenBank/DDBJ databases">
        <title>Phylogenomic resolution of chytrid fungi.</title>
        <authorList>
            <person name="Stajich J.E."/>
            <person name="Amses K."/>
            <person name="Simmons R."/>
            <person name="Seto K."/>
            <person name="Myers J."/>
            <person name="Bonds A."/>
            <person name="Quandt C.A."/>
            <person name="Barry K."/>
            <person name="Liu P."/>
            <person name="Grigoriev I."/>
            <person name="Longcore J.E."/>
            <person name="James T.Y."/>
        </authorList>
    </citation>
    <scope>NUCLEOTIDE SEQUENCE</scope>
    <source>
        <strain evidence="3">JEL0476</strain>
    </source>
</reference>
<gene>
    <name evidence="3" type="ORF">HK099_008514</name>
</gene>
<evidence type="ECO:0000256" key="1">
    <source>
        <dbReference type="SAM" id="MobiDB-lite"/>
    </source>
</evidence>
<feature type="transmembrane region" description="Helical" evidence="2">
    <location>
        <begin position="22"/>
        <end position="44"/>
    </location>
</feature>
<comment type="caution">
    <text evidence="3">The sequence shown here is derived from an EMBL/GenBank/DDBJ whole genome shotgun (WGS) entry which is preliminary data.</text>
</comment>
<organism evidence="3 4">
    <name type="scientific">Clydaea vesicula</name>
    <dbReference type="NCBI Taxonomy" id="447962"/>
    <lineage>
        <taxon>Eukaryota</taxon>
        <taxon>Fungi</taxon>
        <taxon>Fungi incertae sedis</taxon>
        <taxon>Chytridiomycota</taxon>
        <taxon>Chytridiomycota incertae sedis</taxon>
        <taxon>Chytridiomycetes</taxon>
        <taxon>Lobulomycetales</taxon>
        <taxon>Lobulomycetaceae</taxon>
        <taxon>Clydaea</taxon>
    </lineage>
</organism>
<dbReference type="AlphaFoldDB" id="A0AAD5XXW9"/>
<evidence type="ECO:0000256" key="2">
    <source>
        <dbReference type="SAM" id="Phobius"/>
    </source>
</evidence>